<evidence type="ECO:0000313" key="2">
    <source>
        <dbReference type="Proteomes" id="UP001237642"/>
    </source>
</evidence>
<sequence length="262" mass="29429">MLARKFYRASGQIGEDLVIFGGHASIIAVRALKKNLVKAIGIVVVAPTWAGPLPIVFGRDSDIETSNEKSIESQYKSHVYADAKNVTPQIIESRYKLIKRKGSRYVLAAFLTGLLDPMKPREEFVELFAELPGKLHVLVMSSAGIKACREMNKPEDEEKYEACLDNHGCWGGPKLGRLRGLQNQHVQQEIEITGNIPKTVSRGKSKWLKRLRSFSCITKREGTVDSLRPIGSDSIVRERVQRVKVRHSKKRMKELSARYSGT</sequence>
<dbReference type="PANTHER" id="PTHR47914">
    <property type="entry name" value="ALPHA/BETA-HYDROLASES SUPERFAMILY PROTEIN"/>
    <property type="match status" value="1"/>
</dbReference>
<name>A0AAD8M4G9_9APIA</name>
<dbReference type="GO" id="GO:0009507">
    <property type="term" value="C:chloroplast"/>
    <property type="evidence" value="ECO:0007669"/>
    <property type="project" value="TreeGrafter"/>
</dbReference>
<protein>
    <submittedName>
        <fullName evidence="1">Uncharacterized protein</fullName>
    </submittedName>
</protein>
<comment type="caution">
    <text evidence="1">The sequence shown here is derived from an EMBL/GenBank/DDBJ whole genome shotgun (WGS) entry which is preliminary data.</text>
</comment>
<dbReference type="Proteomes" id="UP001237642">
    <property type="component" value="Unassembled WGS sequence"/>
</dbReference>
<evidence type="ECO:0000313" key="1">
    <source>
        <dbReference type="EMBL" id="KAK1359194.1"/>
    </source>
</evidence>
<gene>
    <name evidence="1" type="ORF">POM88_043668</name>
</gene>
<reference evidence="1" key="2">
    <citation type="submission" date="2023-05" db="EMBL/GenBank/DDBJ databases">
        <authorList>
            <person name="Schelkunov M.I."/>
        </authorList>
    </citation>
    <scope>NUCLEOTIDE SEQUENCE</scope>
    <source>
        <strain evidence="1">Hsosn_3</strain>
        <tissue evidence="1">Leaf</tissue>
    </source>
</reference>
<accession>A0AAD8M4G9</accession>
<proteinExistence type="predicted"/>
<reference evidence="1" key="1">
    <citation type="submission" date="2023-02" db="EMBL/GenBank/DDBJ databases">
        <title>Genome of toxic invasive species Heracleum sosnowskyi carries increased number of genes despite the absence of recent whole-genome duplications.</title>
        <authorList>
            <person name="Schelkunov M."/>
            <person name="Shtratnikova V."/>
            <person name="Makarenko M."/>
            <person name="Klepikova A."/>
            <person name="Omelchenko D."/>
            <person name="Novikova G."/>
            <person name="Obukhova E."/>
            <person name="Bogdanov V."/>
            <person name="Penin A."/>
            <person name="Logacheva M."/>
        </authorList>
    </citation>
    <scope>NUCLEOTIDE SEQUENCE</scope>
    <source>
        <strain evidence="1">Hsosn_3</strain>
        <tissue evidence="1">Leaf</tissue>
    </source>
</reference>
<organism evidence="1 2">
    <name type="scientific">Heracleum sosnowskyi</name>
    <dbReference type="NCBI Taxonomy" id="360622"/>
    <lineage>
        <taxon>Eukaryota</taxon>
        <taxon>Viridiplantae</taxon>
        <taxon>Streptophyta</taxon>
        <taxon>Embryophyta</taxon>
        <taxon>Tracheophyta</taxon>
        <taxon>Spermatophyta</taxon>
        <taxon>Magnoliopsida</taxon>
        <taxon>eudicotyledons</taxon>
        <taxon>Gunneridae</taxon>
        <taxon>Pentapetalae</taxon>
        <taxon>asterids</taxon>
        <taxon>campanulids</taxon>
        <taxon>Apiales</taxon>
        <taxon>Apiaceae</taxon>
        <taxon>Apioideae</taxon>
        <taxon>apioid superclade</taxon>
        <taxon>Tordylieae</taxon>
        <taxon>Tordyliinae</taxon>
        <taxon>Heracleum</taxon>
    </lineage>
</organism>
<dbReference type="AlphaFoldDB" id="A0AAD8M4G9"/>
<dbReference type="PANTHER" id="PTHR47914:SF1">
    <property type="entry name" value="ALPHA_BETA-HYDROLASES SUPERFAMILY PROTEIN"/>
    <property type="match status" value="1"/>
</dbReference>
<dbReference type="EMBL" id="JAUIZM010000010">
    <property type="protein sequence ID" value="KAK1359194.1"/>
    <property type="molecule type" value="Genomic_DNA"/>
</dbReference>
<keyword evidence="2" id="KW-1185">Reference proteome</keyword>